<comment type="caution">
    <text evidence="1">The sequence shown here is derived from an EMBL/GenBank/DDBJ whole genome shotgun (WGS) entry which is preliminary data.</text>
</comment>
<reference evidence="1" key="1">
    <citation type="submission" date="2019-10" db="EMBL/GenBank/DDBJ databases">
        <title>Draft genome sequece of Microseira wollei NIES-4236.</title>
        <authorList>
            <person name="Yamaguchi H."/>
            <person name="Suzuki S."/>
            <person name="Kawachi M."/>
        </authorList>
    </citation>
    <scope>NUCLEOTIDE SEQUENCE</scope>
    <source>
        <strain evidence="1">NIES-4236</strain>
    </source>
</reference>
<evidence type="ECO:0000313" key="1">
    <source>
        <dbReference type="EMBL" id="GET41473.1"/>
    </source>
</evidence>
<dbReference type="Proteomes" id="UP001050975">
    <property type="component" value="Unassembled WGS sequence"/>
</dbReference>
<sequence length="36" mass="3990">MEGEAVQVAVRNQIDTLSSKETEILRTEKASDLTKV</sequence>
<dbReference type="AlphaFoldDB" id="A0AAV3XIR2"/>
<proteinExistence type="predicted"/>
<name>A0AAV3XIR2_9CYAN</name>
<gene>
    <name evidence="1" type="ORF">MiSe_62850</name>
</gene>
<keyword evidence="2" id="KW-1185">Reference proteome</keyword>
<dbReference type="EMBL" id="BLAY01000124">
    <property type="protein sequence ID" value="GET41473.1"/>
    <property type="molecule type" value="Genomic_DNA"/>
</dbReference>
<organism evidence="1 2">
    <name type="scientific">Microseira wollei NIES-4236</name>
    <dbReference type="NCBI Taxonomy" id="2530354"/>
    <lineage>
        <taxon>Bacteria</taxon>
        <taxon>Bacillati</taxon>
        <taxon>Cyanobacteriota</taxon>
        <taxon>Cyanophyceae</taxon>
        <taxon>Oscillatoriophycideae</taxon>
        <taxon>Aerosakkonematales</taxon>
        <taxon>Aerosakkonemataceae</taxon>
        <taxon>Microseira</taxon>
    </lineage>
</organism>
<protein>
    <submittedName>
        <fullName evidence="1">Uncharacterized protein</fullName>
    </submittedName>
</protein>
<evidence type="ECO:0000313" key="2">
    <source>
        <dbReference type="Proteomes" id="UP001050975"/>
    </source>
</evidence>
<accession>A0AAV3XIR2</accession>